<keyword evidence="1" id="KW-0812">Transmembrane</keyword>
<evidence type="ECO:0000313" key="3">
    <source>
        <dbReference type="Proteomes" id="UP000294200"/>
    </source>
</evidence>
<name>A0A4R0X2V2_9BURK</name>
<evidence type="ECO:0000313" key="2">
    <source>
        <dbReference type="EMBL" id="TCG02715.1"/>
    </source>
</evidence>
<evidence type="ECO:0000256" key="1">
    <source>
        <dbReference type="SAM" id="Phobius"/>
    </source>
</evidence>
<dbReference type="EMBL" id="MWML01000826">
    <property type="protein sequence ID" value="TCG02715.1"/>
    <property type="molecule type" value="Genomic_DNA"/>
</dbReference>
<dbReference type="AlphaFoldDB" id="A0A4R0X2V2"/>
<feature type="transmembrane region" description="Helical" evidence="1">
    <location>
        <begin position="21"/>
        <end position="42"/>
    </location>
</feature>
<feature type="non-terminal residue" evidence="2">
    <location>
        <position position="136"/>
    </location>
</feature>
<sequence>MDRERQPIPWINTYLIKRLRPRLSVASLIKTLYVLGYLWAWALSEAFPLEARLVSGEGLTQDEIVSRLYPWMRRNFRAAGKVRKLVVSPSTVAFRLNVVLRCVVWHLESAMSAMPLGSPEIRDMRSRLALIERKLR</sequence>
<keyword evidence="1" id="KW-0472">Membrane</keyword>
<dbReference type="Proteomes" id="UP000294200">
    <property type="component" value="Unassembled WGS sequence"/>
</dbReference>
<protein>
    <submittedName>
        <fullName evidence="2">Tyrosine-based site-specific recombinase CMGI-7</fullName>
    </submittedName>
</protein>
<comment type="caution">
    <text evidence="2">The sequence shown here is derived from an EMBL/GenBank/DDBJ whole genome shotgun (WGS) entry which is preliminary data.</text>
</comment>
<reference evidence="2 3" key="1">
    <citation type="submission" date="2017-02" db="EMBL/GenBank/DDBJ databases">
        <title>Paraburkholderia sophoroidis sp. nov. and Paraburkholderia steynii sp. nov. rhizobial symbionts of the fynbos legume Hypocalyptus sophoroides.</title>
        <authorList>
            <person name="Steenkamp E.T."/>
            <person name="Beukes C.W."/>
            <person name="Van Zyl E."/>
            <person name="Avontuur J."/>
            <person name="Chan W.Y."/>
            <person name="Hassen A."/>
            <person name="Palmer M."/>
            <person name="Mthombeni L."/>
            <person name="Phalane F."/>
            <person name="Sereme K."/>
            <person name="Venter S.N."/>
        </authorList>
    </citation>
    <scope>NUCLEOTIDE SEQUENCE [LARGE SCALE GENOMIC DNA]</scope>
    <source>
        <strain evidence="2 3">HC1.1ba</strain>
    </source>
</reference>
<keyword evidence="3" id="KW-1185">Reference proteome</keyword>
<keyword evidence="1" id="KW-1133">Transmembrane helix</keyword>
<organism evidence="2 3">
    <name type="scientific">Paraburkholderia steynii</name>
    <dbReference type="NCBI Taxonomy" id="1245441"/>
    <lineage>
        <taxon>Bacteria</taxon>
        <taxon>Pseudomonadati</taxon>
        <taxon>Pseudomonadota</taxon>
        <taxon>Betaproteobacteria</taxon>
        <taxon>Burkholderiales</taxon>
        <taxon>Burkholderiaceae</taxon>
        <taxon>Paraburkholderia</taxon>
    </lineage>
</organism>
<proteinExistence type="predicted"/>
<accession>A0A4R0X2V2</accession>
<gene>
    <name evidence="2" type="ORF">BZM27_53815</name>
</gene>